<gene>
    <name evidence="2" type="ORF">O181_025480</name>
</gene>
<keyword evidence="3" id="KW-1185">Reference proteome</keyword>
<dbReference type="Proteomes" id="UP000765509">
    <property type="component" value="Unassembled WGS sequence"/>
</dbReference>
<name>A0A9Q3CMJ3_9BASI</name>
<comment type="caution">
    <text evidence="2">The sequence shown here is derived from an EMBL/GenBank/DDBJ whole genome shotgun (WGS) entry which is preliminary data.</text>
</comment>
<dbReference type="Gene3D" id="1.10.340.70">
    <property type="match status" value="1"/>
</dbReference>
<evidence type="ECO:0000259" key="1">
    <source>
        <dbReference type="Pfam" id="PF17921"/>
    </source>
</evidence>
<reference evidence="2" key="1">
    <citation type="submission" date="2021-03" db="EMBL/GenBank/DDBJ databases">
        <title>Draft genome sequence of rust myrtle Austropuccinia psidii MF-1, a brazilian biotype.</title>
        <authorList>
            <person name="Quecine M.C."/>
            <person name="Pachon D.M.R."/>
            <person name="Bonatelli M.L."/>
            <person name="Correr F.H."/>
            <person name="Franceschini L.M."/>
            <person name="Leite T.F."/>
            <person name="Margarido G.R.A."/>
            <person name="Almeida C.A."/>
            <person name="Ferrarezi J.A."/>
            <person name="Labate C.A."/>
        </authorList>
    </citation>
    <scope>NUCLEOTIDE SEQUENCE</scope>
    <source>
        <strain evidence="2">MF-1</strain>
    </source>
</reference>
<dbReference type="OrthoDB" id="3341476at2759"/>
<protein>
    <recommendedName>
        <fullName evidence="1">Integrase zinc-binding domain-containing protein</fullName>
    </recommendedName>
</protein>
<dbReference type="AlphaFoldDB" id="A0A9Q3CMJ3"/>
<dbReference type="InterPro" id="IPR041588">
    <property type="entry name" value="Integrase_H2C2"/>
</dbReference>
<organism evidence="2 3">
    <name type="scientific">Austropuccinia psidii MF-1</name>
    <dbReference type="NCBI Taxonomy" id="1389203"/>
    <lineage>
        <taxon>Eukaryota</taxon>
        <taxon>Fungi</taxon>
        <taxon>Dikarya</taxon>
        <taxon>Basidiomycota</taxon>
        <taxon>Pucciniomycotina</taxon>
        <taxon>Pucciniomycetes</taxon>
        <taxon>Pucciniales</taxon>
        <taxon>Sphaerophragmiaceae</taxon>
        <taxon>Austropuccinia</taxon>
    </lineage>
</organism>
<proteinExistence type="predicted"/>
<evidence type="ECO:0000313" key="3">
    <source>
        <dbReference type="Proteomes" id="UP000765509"/>
    </source>
</evidence>
<feature type="domain" description="Integrase zinc-binding" evidence="1">
    <location>
        <begin position="3"/>
        <end position="53"/>
    </location>
</feature>
<sequence>MSLILLECHYCPYMGHMSEDSTRDRVTSTAWWPQWEKYLSEYIRACGRFQKENGKHGENYGLLEHIEVPKNPWEIINMNRVTGLVPGGKKTSIIS</sequence>
<accession>A0A9Q3CMJ3</accession>
<dbReference type="EMBL" id="AVOT02008318">
    <property type="protein sequence ID" value="MBW0485765.1"/>
    <property type="molecule type" value="Genomic_DNA"/>
</dbReference>
<evidence type="ECO:0000313" key="2">
    <source>
        <dbReference type="EMBL" id="MBW0485765.1"/>
    </source>
</evidence>
<dbReference type="Pfam" id="PF17921">
    <property type="entry name" value="Integrase_H2C2"/>
    <property type="match status" value="1"/>
</dbReference>